<dbReference type="AlphaFoldDB" id="A0AAN2PCH3"/>
<dbReference type="Proteomes" id="UP000182110">
    <property type="component" value="Unassembled WGS sequence"/>
</dbReference>
<dbReference type="EMBL" id="CCXW01000001">
    <property type="protein sequence ID" value="CEG30045.1"/>
    <property type="molecule type" value="Genomic_DNA"/>
</dbReference>
<comment type="caution">
    <text evidence="2">The sequence shown here is derived from an EMBL/GenBank/DDBJ whole genome shotgun (WGS) entry which is preliminary data.</text>
</comment>
<evidence type="ECO:0000313" key="3">
    <source>
        <dbReference type="Proteomes" id="UP000182110"/>
    </source>
</evidence>
<evidence type="ECO:0008006" key="4">
    <source>
        <dbReference type="Google" id="ProtNLM"/>
    </source>
</evidence>
<dbReference type="RefSeq" id="WP_072272203.1">
    <property type="nucleotide sequence ID" value="NZ_CCXW01000001.1"/>
</dbReference>
<feature type="region of interest" description="Disordered" evidence="1">
    <location>
        <begin position="23"/>
        <end position="46"/>
    </location>
</feature>
<dbReference type="PROSITE" id="PS51257">
    <property type="entry name" value="PROKAR_LIPOPROTEIN"/>
    <property type="match status" value="1"/>
</dbReference>
<feature type="compositionally biased region" description="Basic and acidic residues" evidence="1">
    <location>
        <begin position="31"/>
        <end position="46"/>
    </location>
</feature>
<gene>
    <name evidence="2" type="ORF">BN1180_00140</name>
</gene>
<organism evidence="2 3">
    <name type="scientific">Peribacillus simplex</name>
    <dbReference type="NCBI Taxonomy" id="1478"/>
    <lineage>
        <taxon>Bacteria</taxon>
        <taxon>Bacillati</taxon>
        <taxon>Bacillota</taxon>
        <taxon>Bacilli</taxon>
        <taxon>Bacillales</taxon>
        <taxon>Bacillaceae</taxon>
        <taxon>Peribacillus</taxon>
    </lineage>
</organism>
<evidence type="ECO:0000313" key="2">
    <source>
        <dbReference type="EMBL" id="CEG30045.1"/>
    </source>
</evidence>
<name>A0AAN2PCH3_9BACI</name>
<protein>
    <recommendedName>
        <fullName evidence="4">Lipoprotein</fullName>
    </recommendedName>
</protein>
<sequence>MYKTIKGIAVGILAVGILSGCGTNDENNNTTEKEKTEQEASDKKQEHKEVGLGIVGNYGKVTVISEAEPYTLEGNKNVDYTLSDIKMVKIEDFTEDAVTLAWKLGLEDVSELPDSVYAVIGTEKKKNNTDISIEFTGIKTMAAGSKQIDVIDEDFAEENDSAGSNMLSGVEREEQFAVLVEDPDITTLKFILSSAFDSETMTNDFLEEQEFERTLNKK</sequence>
<evidence type="ECO:0000256" key="1">
    <source>
        <dbReference type="SAM" id="MobiDB-lite"/>
    </source>
</evidence>
<keyword evidence="3" id="KW-1185">Reference proteome</keyword>
<proteinExistence type="predicted"/>
<accession>A0AAN2PCH3</accession>
<reference evidence="2 3" key="1">
    <citation type="journal article" date="2014" name="Genome Announc.">
        <title>Genome Sequence of Bacillus simplex Strain P558, Isolated from a Human Fecal Sample.</title>
        <authorList>
            <person name="Croce O."/>
            <person name="Hugon P."/>
            <person name="Lagier J.C."/>
            <person name="Bibi F."/>
            <person name="Robert C."/>
            <person name="Azhar E.I."/>
            <person name="Raoult D."/>
            <person name="Fournier P.E."/>
        </authorList>
    </citation>
    <scope>NUCLEOTIDE SEQUENCE [LARGE SCALE GENOMIC DNA]</scope>
    <source>
        <strain evidence="2 3">P558</strain>
    </source>
</reference>